<reference evidence="3" key="1">
    <citation type="journal article" date="2014" name="Nature">
        <title>Elephant shark genome provides unique insights into gnathostome evolution.</title>
        <authorList>
            <consortium name="International Elephant Shark Genome Sequencing Consortium"/>
            <person name="Venkatesh B."/>
            <person name="Lee A.P."/>
            <person name="Ravi V."/>
            <person name="Maurya A.K."/>
            <person name="Lian M.M."/>
            <person name="Swann J.B."/>
            <person name="Ohta Y."/>
            <person name="Flajnik M.F."/>
            <person name="Sutoh Y."/>
            <person name="Kasahara M."/>
            <person name="Hoon S."/>
            <person name="Gangu V."/>
            <person name="Roy S.W."/>
            <person name="Irimia M."/>
            <person name="Korzh V."/>
            <person name="Kondrychyn I."/>
            <person name="Lim Z.W."/>
            <person name="Tay B.H."/>
            <person name="Tohari S."/>
            <person name="Kong K.W."/>
            <person name="Ho S."/>
            <person name="Lorente-Galdos B."/>
            <person name="Quilez J."/>
            <person name="Marques-Bonet T."/>
            <person name="Raney B.J."/>
            <person name="Ingham P.W."/>
            <person name="Tay A."/>
            <person name="Hillier L.W."/>
            <person name="Minx P."/>
            <person name="Boehm T."/>
            <person name="Wilson R.K."/>
            <person name="Brenner S."/>
            <person name="Warren W.C."/>
        </authorList>
    </citation>
    <scope>NUCLEOTIDE SEQUENCE</scope>
    <source>
        <tissue evidence="3">Ovary</tissue>
    </source>
</reference>
<dbReference type="PANTHER" id="PTHR15863">
    <property type="entry name" value="MRN COMPLEX-INTERACTING PROTEIN"/>
    <property type="match status" value="1"/>
</dbReference>
<evidence type="ECO:0000313" key="3">
    <source>
        <dbReference type="EMBL" id="AFP04811.1"/>
    </source>
</evidence>
<evidence type="ECO:0000259" key="2">
    <source>
        <dbReference type="Pfam" id="PF15749"/>
    </source>
</evidence>
<proteinExistence type="evidence at transcript level"/>
<dbReference type="PANTHER" id="PTHR15863:SF2">
    <property type="entry name" value="MRN COMPLEX-INTERACTING PROTEIN"/>
    <property type="match status" value="1"/>
</dbReference>
<feature type="compositionally biased region" description="Acidic residues" evidence="1">
    <location>
        <begin position="114"/>
        <end position="129"/>
    </location>
</feature>
<feature type="compositionally biased region" description="Polar residues" evidence="1">
    <location>
        <begin position="135"/>
        <end position="146"/>
    </location>
</feature>
<organism evidence="3">
    <name type="scientific">Callorhinchus milii</name>
    <name type="common">Ghost shark</name>
    <dbReference type="NCBI Taxonomy" id="7868"/>
    <lineage>
        <taxon>Eukaryota</taxon>
        <taxon>Metazoa</taxon>
        <taxon>Chordata</taxon>
        <taxon>Craniata</taxon>
        <taxon>Vertebrata</taxon>
        <taxon>Chondrichthyes</taxon>
        <taxon>Holocephali</taxon>
        <taxon>Chimaeriformes</taxon>
        <taxon>Callorhinchidae</taxon>
        <taxon>Callorhinchus</taxon>
    </lineage>
</organism>
<dbReference type="AlphaFoldDB" id="V9L0T5"/>
<sequence length="390" mass="42562">MGPQFQALRCFSCKTFQVQQVKKSKRWNCKVCGETQSVLKVYGQGSGADCRHHVQKLNLLQGEMVQAADTAPWSGECEVGVSVKDGTDWHCDEAKRPQETERAGGSRWSKYLEETPEQEDDDDQEEEEAWIGASVRQQGQASTRNLTRGRSKRKKAGLGDGPRQKQLKAAGSEQGWGSSRAGVGHRSRGDDGRPAATGDVAQRGQTLASRWDRFLPNVGGDDSQGADHRQPAITELPKPHFTSKQGNEQDGNDLEGPGPPEAGLGLSSHDRYLPISDRVTEKCSAQLLSVTASKPKGEPNMELDWVGRAVSSKTVCDQAARHEPHQPFPMWAHSPGGEPQTFSPKPLLPATCDLSPCAPPTINSQNVLPVTQFPGSFLSLFHTDEDFDDL</sequence>
<evidence type="ECO:0000256" key="1">
    <source>
        <dbReference type="SAM" id="MobiDB-lite"/>
    </source>
</evidence>
<feature type="domain" description="MRN complex-interacting protein N-terminal" evidence="2">
    <location>
        <begin position="8"/>
        <end position="111"/>
    </location>
</feature>
<feature type="compositionally biased region" description="Basic and acidic residues" evidence="1">
    <location>
        <begin position="88"/>
        <end position="104"/>
    </location>
</feature>
<protein>
    <recommendedName>
        <fullName evidence="2">MRN complex-interacting protein N-terminal domain-containing protein</fullName>
    </recommendedName>
</protein>
<dbReference type="GO" id="GO:0007095">
    <property type="term" value="P:mitotic G2 DNA damage checkpoint signaling"/>
    <property type="evidence" value="ECO:0007669"/>
    <property type="project" value="TreeGrafter"/>
</dbReference>
<feature type="compositionally biased region" description="Basic residues" evidence="1">
    <location>
        <begin position="147"/>
        <end position="156"/>
    </location>
</feature>
<dbReference type="GO" id="GO:0003682">
    <property type="term" value="F:chromatin binding"/>
    <property type="evidence" value="ECO:0007669"/>
    <property type="project" value="TreeGrafter"/>
</dbReference>
<dbReference type="GO" id="GO:0005634">
    <property type="term" value="C:nucleus"/>
    <property type="evidence" value="ECO:0007669"/>
    <property type="project" value="TreeGrafter"/>
</dbReference>
<dbReference type="InterPro" id="IPR032739">
    <property type="entry name" value="MRNIP"/>
</dbReference>
<feature type="region of interest" description="Disordered" evidence="1">
    <location>
        <begin position="88"/>
        <end position="269"/>
    </location>
</feature>
<dbReference type="EMBL" id="JW872293">
    <property type="protein sequence ID" value="AFP04811.1"/>
    <property type="molecule type" value="mRNA"/>
</dbReference>
<name>V9L0T5_CALMI</name>
<accession>V9L0T5</accession>
<dbReference type="InterPro" id="IPR049472">
    <property type="entry name" value="MRNIP_N"/>
</dbReference>
<dbReference type="Pfam" id="PF15749">
    <property type="entry name" value="MRNIP"/>
    <property type="match status" value="1"/>
</dbReference>